<dbReference type="PANTHER" id="PTHR30033">
    <property type="entry name" value="FLAGELLAR HOOK-ASSOCIATED PROTEIN 1"/>
    <property type="match status" value="1"/>
</dbReference>
<sequence length="522" mass="57220">MASTFHGLEIARRALFTQQSALKTTNHNIANANTEGYSRQRVEFSQTSPFPSPGRNRPEIPGQMGTGVEAGQVERVRDEFLDYQYRMENNKSGYWSSRADSLSRMEDLLNEPTDEGLNEVMDQFWQGLQDVATNPEDEGARRVAVERGVAVSDTFNYLNNRLSDVQNELKNQMDQSTTQINDLLAEIQGVNEQIGRIEPNGYLPNDLYDKRDQLVDELSQHANIVVGTEPSGGNANPTAEGKYTIKLADAEGKALEDSEGNSIDLLNADNDMLHVNVDYTDVDGEEVVSGINVVELDDEGEVVSTEHELSVGEFNSPGELKGLIESHGYEDGGEVKGIYSDQISELDDLAQAFAVAFNEQHQQGYDLDGQQNPDLEFFTFNADNAAGSISVSDQLKNDERLLAASGDGFPGDGSNADLLAGIKDMTLGADSAIGEQSIQKFYEGMIGDLGVQAQEANRMAENSDVLKQSVEENRESVSGVSLDEEMANMIQFQHAYNAAARSLTTVDEMLDRVINQMGIVGR</sequence>
<dbReference type="InterPro" id="IPR053927">
    <property type="entry name" value="FlgK_helical"/>
</dbReference>
<dbReference type="GO" id="GO:0044780">
    <property type="term" value="P:bacterial-type flagellum assembly"/>
    <property type="evidence" value="ECO:0007669"/>
    <property type="project" value="InterPro"/>
</dbReference>
<keyword evidence="6 7" id="KW-0975">Bacterial flagellum</keyword>
<evidence type="ECO:0000313" key="14">
    <source>
        <dbReference type="Proteomes" id="UP000276443"/>
    </source>
</evidence>
<keyword evidence="13" id="KW-0282">Flagellum</keyword>
<dbReference type="GO" id="GO:0005198">
    <property type="term" value="F:structural molecule activity"/>
    <property type="evidence" value="ECO:0007669"/>
    <property type="project" value="UniProtKB-UniRule"/>
</dbReference>
<evidence type="ECO:0000256" key="4">
    <source>
        <dbReference type="ARBA" id="ARBA00016244"/>
    </source>
</evidence>
<evidence type="ECO:0000256" key="2">
    <source>
        <dbReference type="ARBA" id="ARBA00004613"/>
    </source>
</evidence>
<feature type="domain" description="Flagellar basal-body/hook protein C-terminal" evidence="11">
    <location>
        <begin position="477"/>
        <end position="515"/>
    </location>
</feature>
<evidence type="ECO:0000259" key="12">
    <source>
        <dbReference type="Pfam" id="PF22638"/>
    </source>
</evidence>
<dbReference type="SUPFAM" id="SSF64518">
    <property type="entry name" value="Phase 1 flagellin"/>
    <property type="match status" value="1"/>
</dbReference>
<dbReference type="RefSeq" id="WP_124221282.1">
    <property type="nucleotide sequence ID" value="NZ_RKRF01000008.1"/>
</dbReference>
<protein>
    <recommendedName>
        <fullName evidence="4 7">Flagellar hook-associated protein 1</fullName>
        <shortName evidence="7">HAP1</shortName>
    </recommendedName>
</protein>
<keyword evidence="14" id="KW-1185">Reference proteome</keyword>
<dbReference type="PRINTS" id="PR01005">
    <property type="entry name" value="FLGHOOKAP1"/>
</dbReference>
<feature type="domain" description="Flagellar basal body rod protein N-terminal" evidence="10">
    <location>
        <begin position="8"/>
        <end position="37"/>
    </location>
</feature>
<dbReference type="InterPro" id="IPR002371">
    <property type="entry name" value="FlgK"/>
</dbReference>
<dbReference type="AlphaFoldDB" id="A0A3N5B9E7"/>
<evidence type="ECO:0000259" key="11">
    <source>
        <dbReference type="Pfam" id="PF06429"/>
    </source>
</evidence>
<dbReference type="PANTHER" id="PTHR30033:SF1">
    <property type="entry name" value="FLAGELLAR HOOK-ASSOCIATED PROTEIN 1"/>
    <property type="match status" value="1"/>
</dbReference>
<evidence type="ECO:0000313" key="13">
    <source>
        <dbReference type="EMBL" id="RPF54356.1"/>
    </source>
</evidence>
<gene>
    <name evidence="7" type="primary">flgK</name>
    <name evidence="13" type="ORF">EDC24_1554</name>
</gene>
<dbReference type="InterPro" id="IPR001444">
    <property type="entry name" value="Flag_bb_rod_N"/>
</dbReference>
<comment type="subcellular location">
    <subcellularLocation>
        <location evidence="1 7">Bacterial flagellum</location>
    </subcellularLocation>
    <subcellularLocation>
        <location evidence="2 7">Secreted</location>
    </subcellularLocation>
</comment>
<keyword evidence="8" id="KW-0175">Coiled coil</keyword>
<dbReference type="OrthoDB" id="9802553at2"/>
<evidence type="ECO:0000256" key="7">
    <source>
        <dbReference type="RuleBase" id="RU362065"/>
    </source>
</evidence>
<evidence type="ECO:0000256" key="1">
    <source>
        <dbReference type="ARBA" id="ARBA00004365"/>
    </source>
</evidence>
<dbReference type="NCBIfam" id="TIGR02492">
    <property type="entry name" value="flgK_ends"/>
    <property type="match status" value="1"/>
</dbReference>
<evidence type="ECO:0000256" key="8">
    <source>
        <dbReference type="SAM" id="Coils"/>
    </source>
</evidence>
<feature type="domain" description="Flagellar hook-associated protein FlgK helical" evidence="12">
    <location>
        <begin position="102"/>
        <end position="374"/>
    </location>
</feature>
<feature type="compositionally biased region" description="Polar residues" evidence="9">
    <location>
        <begin position="32"/>
        <end position="49"/>
    </location>
</feature>
<organism evidence="13 14">
    <name type="scientific">Aquisalibacillus elongatus</name>
    <dbReference type="NCBI Taxonomy" id="485577"/>
    <lineage>
        <taxon>Bacteria</taxon>
        <taxon>Bacillati</taxon>
        <taxon>Bacillota</taxon>
        <taxon>Bacilli</taxon>
        <taxon>Bacillales</taxon>
        <taxon>Bacillaceae</taxon>
        <taxon>Aquisalibacillus</taxon>
    </lineage>
</organism>
<dbReference type="Pfam" id="PF22638">
    <property type="entry name" value="FlgK_D1"/>
    <property type="match status" value="1"/>
</dbReference>
<accession>A0A3N5B9E7</accession>
<comment type="similarity">
    <text evidence="3 7">Belongs to the flagella basal body rod proteins family.</text>
</comment>
<dbReference type="GO" id="GO:0009424">
    <property type="term" value="C:bacterial-type flagellum hook"/>
    <property type="evidence" value="ECO:0007669"/>
    <property type="project" value="UniProtKB-UniRule"/>
</dbReference>
<dbReference type="Pfam" id="PF06429">
    <property type="entry name" value="Flg_bbr_C"/>
    <property type="match status" value="1"/>
</dbReference>
<feature type="coiled-coil region" evidence="8">
    <location>
        <begin position="155"/>
        <end position="193"/>
    </location>
</feature>
<dbReference type="GO" id="GO:0005576">
    <property type="term" value="C:extracellular region"/>
    <property type="evidence" value="ECO:0007669"/>
    <property type="project" value="UniProtKB-SubCell"/>
</dbReference>
<dbReference type="Pfam" id="PF00460">
    <property type="entry name" value="Flg_bb_rod"/>
    <property type="match status" value="1"/>
</dbReference>
<keyword evidence="13" id="KW-0969">Cilium</keyword>
<evidence type="ECO:0000259" key="10">
    <source>
        <dbReference type="Pfam" id="PF00460"/>
    </source>
</evidence>
<dbReference type="Proteomes" id="UP000276443">
    <property type="component" value="Unassembled WGS sequence"/>
</dbReference>
<keyword evidence="5 7" id="KW-0964">Secreted</keyword>
<feature type="region of interest" description="Disordered" evidence="9">
    <location>
        <begin position="32"/>
        <end position="65"/>
    </location>
</feature>
<evidence type="ECO:0000256" key="3">
    <source>
        <dbReference type="ARBA" id="ARBA00009677"/>
    </source>
</evidence>
<comment type="caution">
    <text evidence="13">The sequence shown here is derived from an EMBL/GenBank/DDBJ whole genome shotgun (WGS) entry which is preliminary data.</text>
</comment>
<name>A0A3N5B9E7_9BACI</name>
<evidence type="ECO:0000256" key="6">
    <source>
        <dbReference type="ARBA" id="ARBA00023143"/>
    </source>
</evidence>
<evidence type="ECO:0000256" key="5">
    <source>
        <dbReference type="ARBA" id="ARBA00022525"/>
    </source>
</evidence>
<dbReference type="EMBL" id="RKRF01000008">
    <property type="protein sequence ID" value="RPF54356.1"/>
    <property type="molecule type" value="Genomic_DNA"/>
</dbReference>
<reference evidence="13 14" key="1">
    <citation type="submission" date="2018-11" db="EMBL/GenBank/DDBJ databases">
        <title>Genomic Encyclopedia of Type Strains, Phase IV (KMG-IV): sequencing the most valuable type-strain genomes for metagenomic binning, comparative biology and taxonomic classification.</title>
        <authorList>
            <person name="Goeker M."/>
        </authorList>
    </citation>
    <scope>NUCLEOTIDE SEQUENCE [LARGE SCALE GENOMIC DNA]</scope>
    <source>
        <strain evidence="13 14">DSM 18090</strain>
    </source>
</reference>
<keyword evidence="13" id="KW-0966">Cell projection</keyword>
<dbReference type="InterPro" id="IPR010930">
    <property type="entry name" value="Flg_bb/hook_C_dom"/>
</dbReference>
<evidence type="ECO:0000256" key="9">
    <source>
        <dbReference type="SAM" id="MobiDB-lite"/>
    </source>
</evidence>
<proteinExistence type="inferred from homology"/>